<evidence type="ECO:0000256" key="1">
    <source>
        <dbReference type="ARBA" id="ARBA00004196"/>
    </source>
</evidence>
<feature type="chain" id="PRO_5047094537" evidence="5">
    <location>
        <begin position="27"/>
        <end position="543"/>
    </location>
</feature>
<proteinExistence type="inferred from homology"/>
<comment type="subcellular location">
    <subcellularLocation>
        <location evidence="1">Cell envelope</location>
    </subcellularLocation>
</comment>
<evidence type="ECO:0000256" key="3">
    <source>
        <dbReference type="ARBA" id="ARBA00022448"/>
    </source>
</evidence>
<evidence type="ECO:0000256" key="2">
    <source>
        <dbReference type="ARBA" id="ARBA00005695"/>
    </source>
</evidence>
<evidence type="ECO:0000313" key="7">
    <source>
        <dbReference type="EMBL" id="MBT0772185.1"/>
    </source>
</evidence>
<dbReference type="PANTHER" id="PTHR30290">
    <property type="entry name" value="PERIPLASMIC BINDING COMPONENT OF ABC TRANSPORTER"/>
    <property type="match status" value="1"/>
</dbReference>
<dbReference type="Proteomes" id="UP001197247">
    <property type="component" value="Unassembled WGS sequence"/>
</dbReference>
<keyword evidence="4 5" id="KW-0732">Signal</keyword>
<dbReference type="Gene3D" id="3.10.105.10">
    <property type="entry name" value="Dipeptide-binding Protein, Domain 3"/>
    <property type="match status" value="1"/>
</dbReference>
<dbReference type="InterPro" id="IPR030678">
    <property type="entry name" value="Peptide/Ni-bd"/>
</dbReference>
<accession>A0ABS5TM57</accession>
<keyword evidence="3" id="KW-0813">Transport</keyword>
<organism evidence="7 8">
    <name type="scientific">Kineosporia corallincola</name>
    <dbReference type="NCBI Taxonomy" id="2835133"/>
    <lineage>
        <taxon>Bacteria</taxon>
        <taxon>Bacillati</taxon>
        <taxon>Actinomycetota</taxon>
        <taxon>Actinomycetes</taxon>
        <taxon>Kineosporiales</taxon>
        <taxon>Kineosporiaceae</taxon>
        <taxon>Kineosporia</taxon>
    </lineage>
</organism>
<reference evidence="7 8" key="1">
    <citation type="submission" date="2021-05" db="EMBL/GenBank/DDBJ databases">
        <title>Kineosporia and Streptomyces sp. nov. two new marine actinobacteria isolated from Coral.</title>
        <authorList>
            <person name="Buangrab K."/>
            <person name="Sutthacheep M."/>
            <person name="Yeemin T."/>
            <person name="Harunari E."/>
            <person name="Igarashi Y."/>
            <person name="Kanchanasin P."/>
            <person name="Tanasupawat S."/>
            <person name="Phongsopitanun W."/>
        </authorList>
    </citation>
    <scope>NUCLEOTIDE SEQUENCE [LARGE SCALE GENOMIC DNA]</scope>
    <source>
        <strain evidence="7 8">J2-2</strain>
    </source>
</reference>
<dbReference type="Gene3D" id="3.40.190.10">
    <property type="entry name" value="Periplasmic binding protein-like II"/>
    <property type="match status" value="1"/>
</dbReference>
<dbReference type="PIRSF" id="PIRSF002741">
    <property type="entry name" value="MppA"/>
    <property type="match status" value="1"/>
</dbReference>
<dbReference type="PROSITE" id="PS51257">
    <property type="entry name" value="PROKAR_LIPOPROTEIN"/>
    <property type="match status" value="1"/>
</dbReference>
<evidence type="ECO:0000256" key="4">
    <source>
        <dbReference type="ARBA" id="ARBA00022729"/>
    </source>
</evidence>
<evidence type="ECO:0000259" key="6">
    <source>
        <dbReference type="Pfam" id="PF00496"/>
    </source>
</evidence>
<dbReference type="CDD" id="cd08492">
    <property type="entry name" value="PBP2_NikA_DppA_OppA_like_15"/>
    <property type="match status" value="1"/>
</dbReference>
<dbReference type="Pfam" id="PF00496">
    <property type="entry name" value="SBP_bac_5"/>
    <property type="match status" value="1"/>
</dbReference>
<dbReference type="RefSeq" id="WP_214158560.1">
    <property type="nucleotide sequence ID" value="NZ_JAHBAY010000011.1"/>
</dbReference>
<comment type="similarity">
    <text evidence="2">Belongs to the bacterial solute-binding protein 5 family.</text>
</comment>
<protein>
    <submittedName>
        <fullName evidence="7">ABC transporter substrate-binding protein</fullName>
    </submittedName>
</protein>
<gene>
    <name evidence="7" type="ORF">KIH74_24790</name>
</gene>
<feature type="domain" description="Solute-binding protein family 5" evidence="6">
    <location>
        <begin position="84"/>
        <end position="444"/>
    </location>
</feature>
<dbReference type="EMBL" id="JAHBAY010000011">
    <property type="protein sequence ID" value="MBT0772185.1"/>
    <property type="molecule type" value="Genomic_DNA"/>
</dbReference>
<comment type="caution">
    <text evidence="7">The sequence shown here is derived from an EMBL/GenBank/DDBJ whole genome shotgun (WGS) entry which is preliminary data.</text>
</comment>
<evidence type="ECO:0000256" key="5">
    <source>
        <dbReference type="SAM" id="SignalP"/>
    </source>
</evidence>
<keyword evidence="8" id="KW-1185">Reference proteome</keyword>
<dbReference type="InterPro" id="IPR039424">
    <property type="entry name" value="SBP_5"/>
</dbReference>
<sequence length="543" mass="58388">MHRYKRPLIALTALALLSACGGGATAAGDGGDEGTPVKGGTLRLAFWDDQQGCIDPNQVYWIESRSLNRQFADSLTDQDPETGKIVPWLATSWKINDDATKYTFELRDDVTFSDGTAFDAAAVKTAFDATHDLGAKSLLGLTYTAGYKSSKVIDDHTVEVDFDTPNAAFLQATSTTTLSILSPKTYEQTPEERCTGENLVGTGAFTLDSYTAATEAHLTRRDDYAWPSQLVKNQGAAYLDAIEVSYIKEDSVRVGSLTSGSVDIAWPRLPISEADQKVIEATGASVESRSLPGISSSYFPNVTEGRVLADEKVRQALQKAIDRKSYASTIFWADYPVVTGPFDSTTPYSTDGSAALAHDLEGAKKLLDEAGWSAGADGYRTKDGKTLTLTIPVRDTTPGDQLVQDQLKQAGFRVELKVLTLAQYQAAAAGGEYDLLGTYYTRADPSVLGSVLDQAVSQAGTAQLSQAGATADEISGLFRAGLEATDDGKRSGAYADLQQEILEQGVMFPLYERVQTAGISAKVHGFAWTSEAFLRANDIWVDQ</sequence>
<feature type="signal peptide" evidence="5">
    <location>
        <begin position="1"/>
        <end position="26"/>
    </location>
</feature>
<dbReference type="SUPFAM" id="SSF53850">
    <property type="entry name" value="Periplasmic binding protein-like II"/>
    <property type="match status" value="1"/>
</dbReference>
<dbReference type="InterPro" id="IPR000914">
    <property type="entry name" value="SBP_5_dom"/>
</dbReference>
<dbReference type="PANTHER" id="PTHR30290:SF10">
    <property type="entry name" value="PERIPLASMIC OLIGOPEPTIDE-BINDING PROTEIN-RELATED"/>
    <property type="match status" value="1"/>
</dbReference>
<name>A0ABS5TM57_9ACTN</name>
<evidence type="ECO:0000313" key="8">
    <source>
        <dbReference type="Proteomes" id="UP001197247"/>
    </source>
</evidence>